<dbReference type="PANTHER" id="PTHR10683:SF36">
    <property type="entry name" value="TRANSALDOLASE"/>
    <property type="match status" value="1"/>
</dbReference>
<accession>A0A0G1IGA7</accession>
<reference evidence="2 3" key="1">
    <citation type="journal article" date="2015" name="Nature">
        <title>rRNA introns, odd ribosomes, and small enigmatic genomes across a large radiation of phyla.</title>
        <authorList>
            <person name="Brown C.T."/>
            <person name="Hug L.A."/>
            <person name="Thomas B.C."/>
            <person name="Sharon I."/>
            <person name="Castelle C.J."/>
            <person name="Singh A."/>
            <person name="Wilkins M.J."/>
            <person name="Williams K.H."/>
            <person name="Banfield J.F."/>
        </authorList>
    </citation>
    <scope>NUCLEOTIDE SEQUENCE [LARGE SCALE GENOMIC DNA]</scope>
</reference>
<dbReference type="InterPro" id="IPR013785">
    <property type="entry name" value="Aldolase_TIM"/>
</dbReference>
<name>A0A0G1IGA7_9BACT</name>
<dbReference type="AlphaFoldDB" id="A0A0G1IGA7"/>
<dbReference type="Pfam" id="PF00923">
    <property type="entry name" value="TAL_FSA"/>
    <property type="match status" value="1"/>
</dbReference>
<proteinExistence type="predicted"/>
<sequence>MKIFIDSANLTDIEESLKRGFAQGITTNPSLLAKEPKSSFEAHIGKIIDLIKKYQPGIHLSVEVFSRDQKTILDQAQKFIKQFGYPEMSIKVQVGWDELETIKKLSAAGISVNCTACMNVTQAVMAARAGAKYVSLFWGRIRDGGTDAAMTKERDEAINKKALDGDDFNPFKVVQATRQIFDQDKIPSEIITGSMRGAVDVRDARLAGAHIVTVPPKFFPDMISHFKTDQVVNQFLSDFEKWLS</sequence>
<evidence type="ECO:0000256" key="1">
    <source>
        <dbReference type="ARBA" id="ARBA00023270"/>
    </source>
</evidence>
<dbReference type="PANTHER" id="PTHR10683">
    <property type="entry name" value="TRANSALDOLASE"/>
    <property type="match status" value="1"/>
</dbReference>
<dbReference type="SUPFAM" id="SSF51569">
    <property type="entry name" value="Aldolase"/>
    <property type="match status" value="1"/>
</dbReference>
<evidence type="ECO:0000313" key="3">
    <source>
        <dbReference type="Proteomes" id="UP000033977"/>
    </source>
</evidence>
<organism evidence="2 3">
    <name type="scientific">Candidatus Giovannonibacteria bacterium GW2011_GWB1_44_23</name>
    <dbReference type="NCBI Taxonomy" id="1618652"/>
    <lineage>
        <taxon>Bacteria</taxon>
        <taxon>Candidatus Giovannoniibacteriota</taxon>
    </lineage>
</organism>
<gene>
    <name evidence="2" type="ORF">UW49_C0001G0057</name>
</gene>
<keyword evidence="1" id="KW-0704">Schiff base</keyword>
<dbReference type="InterPro" id="IPR001585">
    <property type="entry name" value="TAL/FSA"/>
</dbReference>
<dbReference type="PROSITE" id="PS01054">
    <property type="entry name" value="TRANSALDOLASE_1"/>
    <property type="match status" value="1"/>
</dbReference>
<comment type="caution">
    <text evidence="2">The sequence shown here is derived from an EMBL/GenBank/DDBJ whole genome shotgun (WGS) entry which is preliminary data.</text>
</comment>
<evidence type="ECO:0000313" key="2">
    <source>
        <dbReference type="EMBL" id="KKT57873.1"/>
    </source>
</evidence>
<protein>
    <submittedName>
        <fullName evidence="2">Putative Transaldolase</fullName>
    </submittedName>
</protein>
<dbReference type="GO" id="GO:0005975">
    <property type="term" value="P:carbohydrate metabolic process"/>
    <property type="evidence" value="ECO:0007669"/>
    <property type="project" value="InterPro"/>
</dbReference>
<dbReference type="InterPro" id="IPR018225">
    <property type="entry name" value="Transaldolase_AS"/>
</dbReference>
<dbReference type="Gene3D" id="3.20.20.70">
    <property type="entry name" value="Aldolase class I"/>
    <property type="match status" value="1"/>
</dbReference>
<dbReference type="EMBL" id="LCIN01000001">
    <property type="protein sequence ID" value="KKT57873.1"/>
    <property type="molecule type" value="Genomic_DNA"/>
</dbReference>
<dbReference type="Proteomes" id="UP000033977">
    <property type="component" value="Unassembled WGS sequence"/>
</dbReference>